<evidence type="ECO:0000313" key="2">
    <source>
        <dbReference type="Proteomes" id="UP000094065"/>
    </source>
</evidence>
<dbReference type="OrthoDB" id="2577922at2759"/>
<dbReference type="RefSeq" id="XP_018993143.1">
    <property type="nucleotide sequence ID" value="XM_019139200.1"/>
</dbReference>
<proteinExistence type="predicted"/>
<organism evidence="1 2">
    <name type="scientific">Cryptococcus amylolentus CBS 6039</name>
    <dbReference type="NCBI Taxonomy" id="1295533"/>
    <lineage>
        <taxon>Eukaryota</taxon>
        <taxon>Fungi</taxon>
        <taxon>Dikarya</taxon>
        <taxon>Basidiomycota</taxon>
        <taxon>Agaricomycotina</taxon>
        <taxon>Tremellomycetes</taxon>
        <taxon>Tremellales</taxon>
        <taxon>Cryptococcaceae</taxon>
        <taxon>Cryptococcus</taxon>
    </lineage>
</organism>
<protein>
    <submittedName>
        <fullName evidence="1">Uncharacterized protein</fullName>
    </submittedName>
</protein>
<dbReference type="Proteomes" id="UP000094065">
    <property type="component" value="Unassembled WGS sequence"/>
</dbReference>
<keyword evidence="2" id="KW-1185">Reference proteome</keyword>
<gene>
    <name evidence="1" type="ORF">L202_05013</name>
</gene>
<dbReference type="AlphaFoldDB" id="A0A1E3HNJ3"/>
<sequence>MYEATTQYVYGTKRIRIMYLLLDQLSIDQADKRHLVGQYLKISGYFKACCFPSRSLDTSRTCRPPKLIKDYYRL</sequence>
<dbReference type="EMBL" id="AWGJ01000007">
    <property type="protein sequence ID" value="ODN77907.1"/>
    <property type="molecule type" value="Genomic_DNA"/>
</dbReference>
<dbReference type="GeneID" id="30156322"/>
<evidence type="ECO:0000313" key="1">
    <source>
        <dbReference type="EMBL" id="ODN77907.1"/>
    </source>
</evidence>
<reference evidence="1 2" key="1">
    <citation type="submission" date="2016-06" db="EMBL/GenBank/DDBJ databases">
        <title>Evolution of pathogenesis and genome organization in the Tremellales.</title>
        <authorList>
            <person name="Cuomo C."/>
            <person name="Litvintseva A."/>
            <person name="Heitman J."/>
            <person name="Chen Y."/>
            <person name="Sun S."/>
            <person name="Springer D."/>
            <person name="Dromer F."/>
            <person name="Young S."/>
            <person name="Zeng Q."/>
            <person name="Chapman S."/>
            <person name="Gujja S."/>
            <person name="Saif S."/>
            <person name="Birren B."/>
        </authorList>
    </citation>
    <scope>NUCLEOTIDE SEQUENCE [LARGE SCALE GENOMIC DNA]</scope>
    <source>
        <strain evidence="1 2">CBS 6039</strain>
    </source>
</reference>
<name>A0A1E3HNJ3_9TREE</name>
<accession>A0A1E3HNJ3</accession>
<comment type="caution">
    <text evidence="1">The sequence shown here is derived from an EMBL/GenBank/DDBJ whole genome shotgun (WGS) entry which is preliminary data.</text>
</comment>